<dbReference type="InterPro" id="IPR058792">
    <property type="entry name" value="Beta-barrel_RND_2"/>
</dbReference>
<accession>A0ABU1MTZ4</accession>
<dbReference type="Pfam" id="PF25954">
    <property type="entry name" value="Beta-barrel_RND_2"/>
    <property type="match status" value="1"/>
</dbReference>
<feature type="domain" description="Multidrug resistance protein MdtA-like barrel-sandwich hybrid" evidence="4">
    <location>
        <begin position="72"/>
        <end position="191"/>
    </location>
</feature>
<comment type="caution">
    <text evidence="7">The sequence shown here is derived from an EMBL/GenBank/DDBJ whole genome shotgun (WGS) entry which is preliminary data.</text>
</comment>
<comment type="similarity">
    <text evidence="1">Belongs to the membrane fusion protein (MFP) (TC 8.A.1) family.</text>
</comment>
<dbReference type="Pfam" id="PF25989">
    <property type="entry name" value="YknX_C"/>
    <property type="match status" value="1"/>
</dbReference>
<reference evidence="7 8" key="1">
    <citation type="submission" date="2023-07" db="EMBL/GenBank/DDBJ databases">
        <title>Sorghum-associated microbial communities from plants grown in Nebraska, USA.</title>
        <authorList>
            <person name="Schachtman D."/>
        </authorList>
    </citation>
    <scope>NUCLEOTIDE SEQUENCE [LARGE SCALE GENOMIC DNA]</scope>
    <source>
        <strain evidence="7 8">DS2154</strain>
    </source>
</reference>
<dbReference type="Gene3D" id="2.40.420.20">
    <property type="match status" value="1"/>
</dbReference>
<organism evidence="7 8">
    <name type="scientific">Caulobacter rhizosphaerae</name>
    <dbReference type="NCBI Taxonomy" id="2010972"/>
    <lineage>
        <taxon>Bacteria</taxon>
        <taxon>Pseudomonadati</taxon>
        <taxon>Pseudomonadota</taxon>
        <taxon>Alphaproteobacteria</taxon>
        <taxon>Caulobacterales</taxon>
        <taxon>Caulobacteraceae</taxon>
        <taxon>Caulobacter</taxon>
    </lineage>
</organism>
<evidence type="ECO:0000259" key="6">
    <source>
        <dbReference type="Pfam" id="PF25989"/>
    </source>
</evidence>
<evidence type="ECO:0000259" key="4">
    <source>
        <dbReference type="Pfam" id="PF25917"/>
    </source>
</evidence>
<evidence type="ECO:0000256" key="2">
    <source>
        <dbReference type="SAM" id="Coils"/>
    </source>
</evidence>
<dbReference type="PANTHER" id="PTHR30469">
    <property type="entry name" value="MULTIDRUG RESISTANCE PROTEIN MDTA"/>
    <property type="match status" value="1"/>
</dbReference>
<gene>
    <name evidence="7" type="ORF">J2800_000370</name>
</gene>
<keyword evidence="8" id="KW-1185">Reference proteome</keyword>
<dbReference type="PANTHER" id="PTHR30469:SF11">
    <property type="entry name" value="BLL4320 PROTEIN"/>
    <property type="match status" value="1"/>
</dbReference>
<feature type="domain" description="YknX-like C-terminal permuted SH3-like" evidence="6">
    <location>
        <begin position="283"/>
        <end position="353"/>
    </location>
</feature>
<feature type="coiled-coil region" evidence="2">
    <location>
        <begin position="104"/>
        <end position="131"/>
    </location>
</feature>
<sequence length="375" mass="39004">MIRRHFFLVGAVVAVLLMLLVGGLKLAFGGKATGQGGAAGGRATPVSQVVAQPRAFTDRIEVLGVAKGRQSVTLTSNTAELITAVHFRDGQTVTKGQVLVELKADQETAGIAEAQAQLAQAEREYTRWKTLADRGIAPRASAEQYMAARDTARAALAAASAQKLDKVIRAPFSGRVGISDIAPGTLISPGTPIVSLDDVSLIRVDFSVPDRYLPILREGLTITAKPDALPGESFTGRIAQIDTRIDPTTRALKARAEFPNADGRLKPGMLIKVGIAQGQRQAVAVPEAAVQFEGSQASVFLIARGPKGLVARRASVQTGIAADGFIEITSGLKAGDKLVGDGLNRVQDGAPVNAGGGKPQAGPQAGQGDRKQKAG</sequence>
<dbReference type="InterPro" id="IPR006143">
    <property type="entry name" value="RND_pump_MFP"/>
</dbReference>
<dbReference type="NCBIfam" id="TIGR01730">
    <property type="entry name" value="RND_mfp"/>
    <property type="match status" value="1"/>
</dbReference>
<feature type="region of interest" description="Disordered" evidence="3">
    <location>
        <begin position="346"/>
        <end position="375"/>
    </location>
</feature>
<dbReference type="Gene3D" id="2.40.50.100">
    <property type="match status" value="1"/>
</dbReference>
<dbReference type="SUPFAM" id="SSF111369">
    <property type="entry name" value="HlyD-like secretion proteins"/>
    <property type="match status" value="1"/>
</dbReference>
<evidence type="ECO:0000313" key="7">
    <source>
        <dbReference type="EMBL" id="MDR6529655.1"/>
    </source>
</evidence>
<dbReference type="Proteomes" id="UP001262754">
    <property type="component" value="Unassembled WGS sequence"/>
</dbReference>
<dbReference type="Gene3D" id="2.40.30.170">
    <property type="match status" value="1"/>
</dbReference>
<evidence type="ECO:0000259" key="5">
    <source>
        <dbReference type="Pfam" id="PF25954"/>
    </source>
</evidence>
<proteinExistence type="inferred from homology"/>
<keyword evidence="2" id="KW-0175">Coiled coil</keyword>
<dbReference type="Gene3D" id="1.10.287.470">
    <property type="entry name" value="Helix hairpin bin"/>
    <property type="match status" value="1"/>
</dbReference>
<dbReference type="InterPro" id="IPR058625">
    <property type="entry name" value="MdtA-like_BSH"/>
</dbReference>
<dbReference type="RefSeq" id="WP_056759925.1">
    <property type="nucleotide sequence ID" value="NZ_BMLD01000005.1"/>
</dbReference>
<dbReference type="Pfam" id="PF25917">
    <property type="entry name" value="BSH_RND"/>
    <property type="match status" value="1"/>
</dbReference>
<protein>
    <submittedName>
        <fullName evidence="7">Membrane fusion protein (Multidrug efflux system)</fullName>
    </submittedName>
</protein>
<evidence type="ECO:0000256" key="3">
    <source>
        <dbReference type="SAM" id="MobiDB-lite"/>
    </source>
</evidence>
<evidence type="ECO:0000313" key="8">
    <source>
        <dbReference type="Proteomes" id="UP001262754"/>
    </source>
</evidence>
<evidence type="ECO:0000256" key="1">
    <source>
        <dbReference type="ARBA" id="ARBA00009477"/>
    </source>
</evidence>
<name>A0ABU1MTZ4_9CAUL</name>
<dbReference type="InterPro" id="IPR058637">
    <property type="entry name" value="YknX-like_C"/>
</dbReference>
<dbReference type="EMBL" id="JAVDRL010000001">
    <property type="protein sequence ID" value="MDR6529655.1"/>
    <property type="molecule type" value="Genomic_DNA"/>
</dbReference>
<feature type="domain" description="CusB-like beta-barrel" evidence="5">
    <location>
        <begin position="204"/>
        <end position="277"/>
    </location>
</feature>